<evidence type="ECO:0000313" key="8">
    <source>
        <dbReference type="EMBL" id="PAV84932.1"/>
    </source>
</evidence>
<organism evidence="8 9">
    <name type="scientific">Diploscapter pachys</name>
    <dbReference type="NCBI Taxonomy" id="2018661"/>
    <lineage>
        <taxon>Eukaryota</taxon>
        <taxon>Metazoa</taxon>
        <taxon>Ecdysozoa</taxon>
        <taxon>Nematoda</taxon>
        <taxon>Chromadorea</taxon>
        <taxon>Rhabditida</taxon>
        <taxon>Rhabditina</taxon>
        <taxon>Rhabditomorpha</taxon>
        <taxon>Rhabditoidea</taxon>
        <taxon>Rhabditidae</taxon>
        <taxon>Diploscapter</taxon>
    </lineage>
</organism>
<dbReference type="AlphaFoldDB" id="A0A2A2LFE9"/>
<evidence type="ECO:0000313" key="9">
    <source>
        <dbReference type="Proteomes" id="UP000218231"/>
    </source>
</evidence>
<dbReference type="InterPro" id="IPR016477">
    <property type="entry name" value="Fructo-/Ketosamine-3-kinase"/>
</dbReference>
<dbReference type="OrthoDB" id="5772781at2759"/>
<dbReference type="STRING" id="2018661.A0A2A2LFE9"/>
<evidence type="ECO:0000256" key="7">
    <source>
        <dbReference type="ARBA" id="ARBA00048655"/>
    </source>
</evidence>
<dbReference type="Gene3D" id="3.90.1200.10">
    <property type="match status" value="1"/>
</dbReference>
<dbReference type="PANTHER" id="PTHR12149">
    <property type="entry name" value="FRUCTOSAMINE 3 KINASE-RELATED PROTEIN"/>
    <property type="match status" value="1"/>
</dbReference>
<dbReference type="InterPro" id="IPR011009">
    <property type="entry name" value="Kinase-like_dom_sf"/>
</dbReference>
<keyword evidence="6" id="KW-0067">ATP-binding</keyword>
<sequence length="234" mass="25739">MEDALCGTLGCSRVETIGGRASGCISSGQGYATDTLGEIFVKVNTKEGSEIMCQGEFASLQAMEATSATLVPHPIKAVNLKPYGWALITSYIHMGGRGSRNMSEQLAINLAGMHLHNASKLAEAKKNESFVGRGGENQPVEKFGFDVPTCCGFIPQVNDWQEDWATFFVRQRLKPQIDRILENKSDRDLMKLWPELEKKSAQILKNCEGIVPSLVHGDLWSGNWSTTEKEPGKF</sequence>
<dbReference type="GO" id="GO:0102193">
    <property type="term" value="F:protein-ribulosamine 3-kinase activity"/>
    <property type="evidence" value="ECO:0007669"/>
    <property type="project" value="UniProtKB-EC"/>
</dbReference>
<dbReference type="EMBL" id="LIAE01006810">
    <property type="protein sequence ID" value="PAV84932.1"/>
    <property type="molecule type" value="Genomic_DNA"/>
</dbReference>
<dbReference type="EC" id="2.7.1.172" evidence="2"/>
<evidence type="ECO:0000256" key="2">
    <source>
        <dbReference type="ARBA" id="ARBA00011961"/>
    </source>
</evidence>
<dbReference type="SUPFAM" id="SSF56112">
    <property type="entry name" value="Protein kinase-like (PK-like)"/>
    <property type="match status" value="1"/>
</dbReference>
<evidence type="ECO:0000256" key="1">
    <source>
        <dbReference type="ARBA" id="ARBA00009460"/>
    </source>
</evidence>
<dbReference type="GO" id="GO:0005737">
    <property type="term" value="C:cytoplasm"/>
    <property type="evidence" value="ECO:0007669"/>
    <property type="project" value="UniProtKB-ARBA"/>
</dbReference>
<gene>
    <name evidence="8" type="ORF">WR25_08490</name>
</gene>
<keyword evidence="4" id="KW-0547">Nucleotide-binding</keyword>
<reference evidence="8 9" key="1">
    <citation type="journal article" date="2017" name="Curr. Biol.">
        <title>Genome architecture and evolution of a unichromosomal asexual nematode.</title>
        <authorList>
            <person name="Fradin H."/>
            <person name="Zegar C."/>
            <person name="Gutwein M."/>
            <person name="Lucas J."/>
            <person name="Kovtun M."/>
            <person name="Corcoran D."/>
            <person name="Baugh L.R."/>
            <person name="Kiontke K."/>
            <person name="Gunsalus K."/>
            <person name="Fitch D.H."/>
            <person name="Piano F."/>
        </authorList>
    </citation>
    <scope>NUCLEOTIDE SEQUENCE [LARGE SCALE GENOMIC DNA]</scope>
    <source>
        <strain evidence="8">PF1309</strain>
    </source>
</reference>
<dbReference type="PANTHER" id="PTHR12149:SF8">
    <property type="entry name" value="PROTEIN-RIBULOSAMINE 3-KINASE"/>
    <property type="match status" value="1"/>
</dbReference>
<accession>A0A2A2LFE9</accession>
<evidence type="ECO:0000256" key="3">
    <source>
        <dbReference type="ARBA" id="ARBA00022679"/>
    </source>
</evidence>
<dbReference type="Pfam" id="PF03881">
    <property type="entry name" value="Fructosamin_kin"/>
    <property type="match status" value="1"/>
</dbReference>
<comment type="caution">
    <text evidence="8">The sequence shown here is derived from an EMBL/GenBank/DDBJ whole genome shotgun (WGS) entry which is preliminary data.</text>
</comment>
<dbReference type="GO" id="GO:0016301">
    <property type="term" value="F:kinase activity"/>
    <property type="evidence" value="ECO:0007669"/>
    <property type="project" value="UniProtKB-KW"/>
</dbReference>
<dbReference type="PIRSF" id="PIRSF006221">
    <property type="entry name" value="Ketosamine-3-kinase"/>
    <property type="match status" value="1"/>
</dbReference>
<keyword evidence="3" id="KW-0808">Transferase</keyword>
<dbReference type="GO" id="GO:0005524">
    <property type="term" value="F:ATP binding"/>
    <property type="evidence" value="ECO:0007669"/>
    <property type="project" value="UniProtKB-KW"/>
</dbReference>
<keyword evidence="9" id="KW-1185">Reference proteome</keyword>
<evidence type="ECO:0000256" key="4">
    <source>
        <dbReference type="ARBA" id="ARBA00022741"/>
    </source>
</evidence>
<dbReference type="Gene3D" id="3.30.200.20">
    <property type="entry name" value="Phosphorylase Kinase, domain 1"/>
    <property type="match status" value="1"/>
</dbReference>
<evidence type="ECO:0000256" key="6">
    <source>
        <dbReference type="ARBA" id="ARBA00022840"/>
    </source>
</evidence>
<comment type="catalytic activity">
    <reaction evidence="7">
        <text>N(6)-D-ribulosyl-L-lysyl-[protein] + ATP = N(6)-(3-O-phospho-D-ribulosyl)-L-lysyl-[protein] + ADP + H(+)</text>
        <dbReference type="Rhea" id="RHEA:48432"/>
        <dbReference type="Rhea" id="RHEA-COMP:12103"/>
        <dbReference type="Rhea" id="RHEA-COMP:12104"/>
        <dbReference type="ChEBI" id="CHEBI:15378"/>
        <dbReference type="ChEBI" id="CHEBI:30616"/>
        <dbReference type="ChEBI" id="CHEBI:90418"/>
        <dbReference type="ChEBI" id="CHEBI:90420"/>
        <dbReference type="ChEBI" id="CHEBI:456216"/>
        <dbReference type="EC" id="2.7.1.172"/>
    </reaction>
    <physiologicalReaction direction="left-to-right" evidence="7">
        <dbReference type="Rhea" id="RHEA:48433"/>
    </physiologicalReaction>
</comment>
<proteinExistence type="inferred from homology"/>
<keyword evidence="5" id="KW-0418">Kinase</keyword>
<name>A0A2A2LFE9_9BILA</name>
<dbReference type="FunFam" id="3.30.200.20:FF:000264">
    <property type="entry name" value="Protein-ribulosamine 3-kinase, chloroplastic"/>
    <property type="match status" value="1"/>
</dbReference>
<protein>
    <recommendedName>
        <fullName evidence="2">protein-ribulosamine 3-kinase</fullName>
        <ecNumber evidence="2">2.7.1.172</ecNumber>
    </recommendedName>
</protein>
<evidence type="ECO:0000256" key="5">
    <source>
        <dbReference type="ARBA" id="ARBA00022777"/>
    </source>
</evidence>
<comment type="similarity">
    <text evidence="1">Belongs to the fructosamine kinase family.</text>
</comment>
<dbReference type="Proteomes" id="UP000218231">
    <property type="component" value="Unassembled WGS sequence"/>
</dbReference>